<name>A0A7R9KYT7_9ACAR</name>
<proteinExistence type="predicted"/>
<keyword evidence="2" id="KW-1185">Reference proteome</keyword>
<reference evidence="1" key="1">
    <citation type="submission" date="2020-11" db="EMBL/GenBank/DDBJ databases">
        <authorList>
            <person name="Tran Van P."/>
        </authorList>
    </citation>
    <scope>NUCLEOTIDE SEQUENCE</scope>
</reference>
<sequence>MEASKVLHLALQQMDGIIASCDSLMSPDINQLNDSSAFHFNTFSLNTNTLQTDNKSNHNIVVDKESRRLLIDLLLKYLNTSSPTVAPEESPLNA</sequence>
<evidence type="ECO:0000313" key="2">
    <source>
        <dbReference type="Proteomes" id="UP000759131"/>
    </source>
</evidence>
<dbReference type="Proteomes" id="UP000759131">
    <property type="component" value="Unassembled WGS sequence"/>
</dbReference>
<dbReference type="OrthoDB" id="10553150at2759"/>
<accession>A0A7R9KYT7</accession>
<dbReference type="EMBL" id="CAJPIZ010010240">
    <property type="protein sequence ID" value="CAG2112385.1"/>
    <property type="molecule type" value="Genomic_DNA"/>
</dbReference>
<protein>
    <submittedName>
        <fullName evidence="1">Uncharacterized protein</fullName>
    </submittedName>
</protein>
<gene>
    <name evidence="1" type="ORF">OSB1V03_LOCUS12362</name>
</gene>
<dbReference type="AlphaFoldDB" id="A0A7R9KYT7"/>
<organism evidence="1">
    <name type="scientific">Medioppia subpectinata</name>
    <dbReference type="NCBI Taxonomy" id="1979941"/>
    <lineage>
        <taxon>Eukaryota</taxon>
        <taxon>Metazoa</taxon>
        <taxon>Ecdysozoa</taxon>
        <taxon>Arthropoda</taxon>
        <taxon>Chelicerata</taxon>
        <taxon>Arachnida</taxon>
        <taxon>Acari</taxon>
        <taxon>Acariformes</taxon>
        <taxon>Sarcoptiformes</taxon>
        <taxon>Oribatida</taxon>
        <taxon>Brachypylina</taxon>
        <taxon>Oppioidea</taxon>
        <taxon>Oppiidae</taxon>
        <taxon>Medioppia</taxon>
    </lineage>
</organism>
<feature type="non-terminal residue" evidence="1">
    <location>
        <position position="1"/>
    </location>
</feature>
<evidence type="ECO:0000313" key="1">
    <source>
        <dbReference type="EMBL" id="CAD7631955.1"/>
    </source>
</evidence>
<dbReference type="EMBL" id="OC864815">
    <property type="protein sequence ID" value="CAD7631955.1"/>
    <property type="molecule type" value="Genomic_DNA"/>
</dbReference>